<evidence type="ECO:0000256" key="3">
    <source>
        <dbReference type="ARBA" id="ARBA00022989"/>
    </source>
</evidence>
<dbReference type="GO" id="GO:0055085">
    <property type="term" value="P:transmembrane transport"/>
    <property type="evidence" value="ECO:0007669"/>
    <property type="project" value="InterPro"/>
</dbReference>
<organism evidence="7 8">
    <name type="scientific">Candidatus Marsarchaeota G1 archaeon OSP_D</name>
    <dbReference type="NCBI Taxonomy" id="1978155"/>
    <lineage>
        <taxon>Archaea</taxon>
        <taxon>Candidatus Marsarchaeota</taxon>
        <taxon>Candidatus Marsarchaeota group 1</taxon>
    </lineage>
</organism>
<evidence type="ECO:0000256" key="1">
    <source>
        <dbReference type="ARBA" id="ARBA00004141"/>
    </source>
</evidence>
<feature type="transmembrane region" description="Helical" evidence="5">
    <location>
        <begin position="71"/>
        <end position="91"/>
    </location>
</feature>
<keyword evidence="3 5" id="KW-1133">Transmembrane helix</keyword>
<accession>A0A2R6A6P2</accession>
<feature type="domain" description="Amino acid permease/ SLC12A" evidence="6">
    <location>
        <begin position="5"/>
        <end position="175"/>
    </location>
</feature>
<protein>
    <recommendedName>
        <fullName evidence="6">Amino acid permease/ SLC12A domain-containing protein</fullName>
    </recommendedName>
</protein>
<comment type="caution">
    <text evidence="7">The sequence shown here is derived from an EMBL/GenBank/DDBJ whole genome shotgun (WGS) entry which is preliminary data.</text>
</comment>
<dbReference type="AlphaFoldDB" id="A0A2R6A6P2"/>
<reference evidence="7 8" key="1">
    <citation type="submission" date="2017-04" db="EMBL/GenBank/DDBJ databases">
        <title>Novel microbial lineages endemic to geothermal iron-oxide mats fill important gaps in the evolutionary history of Archaea.</title>
        <authorList>
            <person name="Jay Z.J."/>
            <person name="Beam J.P."/>
            <person name="Dlakic M."/>
            <person name="Rusch D.B."/>
            <person name="Kozubal M.A."/>
            <person name="Inskeep W.P."/>
        </authorList>
    </citation>
    <scope>NUCLEOTIDE SEQUENCE [LARGE SCALE GENOMIC DNA]</scope>
    <source>
        <strain evidence="7">OSP_D</strain>
    </source>
</reference>
<sequence length="226" mass="25027">NVIWTGNAVGLTAAFILQSYMFVSPGLNFVELILIATLLSTLNAAVYMFFSLAIPRSGGDYQYISRSLHPSLGFMSGVNWALWLPLVLGWTGSKVVPIDFQSVFVSLGVVLHNTSLITFANTLSTPNNSFVIGAIFIVAFTLITLLGNRVYFAFQTIAFAFMIVAFLITVGVFATNSPVSFSNLIDKTFGAGTYNYMIDEFFKTRRVYPTTVFHRLFERNSFVGRN</sequence>
<evidence type="ECO:0000256" key="2">
    <source>
        <dbReference type="ARBA" id="ARBA00022692"/>
    </source>
</evidence>
<dbReference type="Pfam" id="PF00324">
    <property type="entry name" value="AA_permease"/>
    <property type="match status" value="1"/>
</dbReference>
<feature type="transmembrane region" description="Helical" evidence="5">
    <location>
        <begin position="29"/>
        <end position="50"/>
    </location>
</feature>
<dbReference type="Proteomes" id="UP000240880">
    <property type="component" value="Unassembled WGS sequence"/>
</dbReference>
<feature type="transmembrane region" description="Helical" evidence="5">
    <location>
        <begin position="152"/>
        <end position="174"/>
    </location>
</feature>
<dbReference type="EMBL" id="NEXC01000104">
    <property type="protein sequence ID" value="PSN82050.1"/>
    <property type="molecule type" value="Genomic_DNA"/>
</dbReference>
<gene>
    <name evidence="7" type="ORF">B9Q01_09095</name>
</gene>
<feature type="transmembrane region" description="Helical" evidence="5">
    <location>
        <begin position="103"/>
        <end position="123"/>
    </location>
</feature>
<name>A0A2R6A6P2_9ARCH</name>
<dbReference type="GO" id="GO:0016020">
    <property type="term" value="C:membrane"/>
    <property type="evidence" value="ECO:0007669"/>
    <property type="project" value="UniProtKB-SubCell"/>
</dbReference>
<evidence type="ECO:0000313" key="7">
    <source>
        <dbReference type="EMBL" id="PSN82050.1"/>
    </source>
</evidence>
<feature type="non-terminal residue" evidence="7">
    <location>
        <position position="1"/>
    </location>
</feature>
<dbReference type="InterPro" id="IPR004841">
    <property type="entry name" value="AA-permease/SLC12A_dom"/>
</dbReference>
<evidence type="ECO:0000256" key="5">
    <source>
        <dbReference type="SAM" id="Phobius"/>
    </source>
</evidence>
<keyword evidence="2 5" id="KW-0812">Transmembrane</keyword>
<keyword evidence="4 5" id="KW-0472">Membrane</keyword>
<evidence type="ECO:0000313" key="8">
    <source>
        <dbReference type="Proteomes" id="UP000240880"/>
    </source>
</evidence>
<proteinExistence type="predicted"/>
<evidence type="ECO:0000259" key="6">
    <source>
        <dbReference type="Pfam" id="PF00324"/>
    </source>
</evidence>
<evidence type="ECO:0000256" key="4">
    <source>
        <dbReference type="ARBA" id="ARBA00023136"/>
    </source>
</evidence>
<comment type="subcellular location">
    <subcellularLocation>
        <location evidence="1">Membrane</location>
        <topology evidence="1">Multi-pass membrane protein</topology>
    </subcellularLocation>
</comment>
<feature type="transmembrane region" description="Helical" evidence="5">
    <location>
        <begin position="130"/>
        <end position="146"/>
    </location>
</feature>
<dbReference type="Gene3D" id="1.20.1740.10">
    <property type="entry name" value="Amino acid/polyamine transporter I"/>
    <property type="match status" value="1"/>
</dbReference>